<dbReference type="NCBIfam" id="TIGR00055">
    <property type="entry name" value="uppS"/>
    <property type="match status" value="1"/>
</dbReference>
<comment type="similarity">
    <text evidence="1 3">Belongs to the UPP synthase family.</text>
</comment>
<dbReference type="Pfam" id="PF01255">
    <property type="entry name" value="Prenyltransf"/>
    <property type="match status" value="1"/>
</dbReference>
<dbReference type="Proteomes" id="UP000247409">
    <property type="component" value="Unassembled WGS sequence"/>
</dbReference>
<dbReference type="PANTHER" id="PTHR10291">
    <property type="entry name" value="DEHYDRODOLICHYL DIPHOSPHATE SYNTHASE FAMILY MEMBER"/>
    <property type="match status" value="1"/>
</dbReference>
<keyword evidence="2 3" id="KW-0808">Transferase</keyword>
<dbReference type="CDD" id="cd00475">
    <property type="entry name" value="Cis_IPPS"/>
    <property type="match status" value="1"/>
</dbReference>
<dbReference type="STRING" id="448386.A0A2V3INX9"/>
<name>A0A2V3INX9_9FLOR</name>
<proteinExistence type="inferred from homology"/>
<accession>A0A2V3INX9</accession>
<feature type="region of interest" description="Disordered" evidence="4">
    <location>
        <begin position="1"/>
        <end position="20"/>
    </location>
</feature>
<dbReference type="InterPro" id="IPR001441">
    <property type="entry name" value="UPP_synth-like"/>
</dbReference>
<dbReference type="GO" id="GO:0016094">
    <property type="term" value="P:polyprenol biosynthetic process"/>
    <property type="evidence" value="ECO:0007669"/>
    <property type="project" value="TreeGrafter"/>
</dbReference>
<evidence type="ECO:0000313" key="5">
    <source>
        <dbReference type="EMBL" id="PXF43788.1"/>
    </source>
</evidence>
<evidence type="ECO:0000256" key="2">
    <source>
        <dbReference type="ARBA" id="ARBA00022679"/>
    </source>
</evidence>
<dbReference type="PANTHER" id="PTHR10291:SF43">
    <property type="entry name" value="DEHYDRODOLICHYL DIPHOSPHATE SYNTHASE COMPLEX SUBUNIT DHDDS"/>
    <property type="match status" value="1"/>
</dbReference>
<gene>
    <name evidence="5" type="ORF">BWQ96_06409</name>
</gene>
<dbReference type="GO" id="GO:0005783">
    <property type="term" value="C:endoplasmic reticulum"/>
    <property type="evidence" value="ECO:0007669"/>
    <property type="project" value="TreeGrafter"/>
</dbReference>
<organism evidence="5 6">
    <name type="scientific">Gracilariopsis chorda</name>
    <dbReference type="NCBI Taxonomy" id="448386"/>
    <lineage>
        <taxon>Eukaryota</taxon>
        <taxon>Rhodophyta</taxon>
        <taxon>Florideophyceae</taxon>
        <taxon>Rhodymeniophycidae</taxon>
        <taxon>Gracilariales</taxon>
        <taxon>Gracilariaceae</taxon>
        <taxon>Gracilariopsis</taxon>
    </lineage>
</organism>
<sequence length="282" mass="32296">MDGNRRWAAKSNVPSGSGHRMGKRRFIDVLDWCLQAGVKTVTVYAWSLENFKRSSAEVNEIMKIGQEEAERMWEEVHIIHSNRVRVRFLGDLQRVPTKLRQNMTRIMRETMRYRDGPVLNICFSYTSRYDMANAVADLSTIVRNRGLSPDVVTDEAVAACLSTGWAKGGDACMHPQLVVRTSGETRLSDFLLYECSESVLCFYPVLWPDLTAWDFVKILLEYQSSIKRASLKQCNCNFFEEGTGGMDPSLKQALICMRKEHFEELGQCTTEHSRETKRTESL</sequence>
<evidence type="ECO:0000256" key="4">
    <source>
        <dbReference type="SAM" id="MobiDB-lite"/>
    </source>
</evidence>
<evidence type="ECO:0000256" key="3">
    <source>
        <dbReference type="RuleBase" id="RU363018"/>
    </source>
</evidence>
<dbReference type="EC" id="2.5.1.-" evidence="3"/>
<dbReference type="OrthoDB" id="4437at2759"/>
<reference evidence="5 6" key="1">
    <citation type="journal article" date="2018" name="Mol. Biol. Evol.">
        <title>Analysis of the draft genome of the red seaweed Gracilariopsis chorda provides insights into genome size evolution in Rhodophyta.</title>
        <authorList>
            <person name="Lee J."/>
            <person name="Yang E.C."/>
            <person name="Graf L."/>
            <person name="Yang J.H."/>
            <person name="Qiu H."/>
            <person name="Zel Zion U."/>
            <person name="Chan C.X."/>
            <person name="Stephens T.G."/>
            <person name="Weber A.P.M."/>
            <person name="Boo G.H."/>
            <person name="Boo S.M."/>
            <person name="Kim K.M."/>
            <person name="Shin Y."/>
            <person name="Jung M."/>
            <person name="Lee S.J."/>
            <person name="Yim H.S."/>
            <person name="Lee J.H."/>
            <person name="Bhattacharya D."/>
            <person name="Yoon H.S."/>
        </authorList>
    </citation>
    <scope>NUCLEOTIDE SEQUENCE [LARGE SCALE GENOMIC DNA]</scope>
    <source>
        <strain evidence="5 6">SKKU-2015</strain>
        <tissue evidence="5">Whole body</tissue>
    </source>
</reference>
<evidence type="ECO:0000313" key="6">
    <source>
        <dbReference type="Proteomes" id="UP000247409"/>
    </source>
</evidence>
<evidence type="ECO:0000256" key="1">
    <source>
        <dbReference type="ARBA" id="ARBA00005432"/>
    </source>
</evidence>
<dbReference type="AlphaFoldDB" id="A0A2V3INX9"/>
<protein>
    <recommendedName>
        <fullName evidence="3">Alkyl transferase</fullName>
        <ecNumber evidence="3">2.5.1.-</ecNumber>
    </recommendedName>
</protein>
<dbReference type="SUPFAM" id="SSF64005">
    <property type="entry name" value="Undecaprenyl diphosphate synthase"/>
    <property type="match status" value="1"/>
</dbReference>
<dbReference type="InterPro" id="IPR036424">
    <property type="entry name" value="UPP_synth-like_sf"/>
</dbReference>
<dbReference type="Gene3D" id="3.40.1180.10">
    <property type="entry name" value="Decaprenyl diphosphate synthase-like"/>
    <property type="match status" value="1"/>
</dbReference>
<comment type="caution">
    <text evidence="5">The sequence shown here is derived from an EMBL/GenBank/DDBJ whole genome shotgun (WGS) entry which is preliminary data.</text>
</comment>
<dbReference type="GO" id="GO:0045547">
    <property type="term" value="F:ditrans,polycis-polyprenyl diphosphate synthase [(2E,6E)-farnesyl diphosphate specific] activity"/>
    <property type="evidence" value="ECO:0007669"/>
    <property type="project" value="TreeGrafter"/>
</dbReference>
<keyword evidence="6" id="KW-1185">Reference proteome</keyword>
<dbReference type="EMBL" id="NBIV01000110">
    <property type="protein sequence ID" value="PXF43788.1"/>
    <property type="molecule type" value="Genomic_DNA"/>
</dbReference>